<organism evidence="1 2">
    <name type="scientific">Anaerotruncus colihominis</name>
    <dbReference type="NCBI Taxonomy" id="169435"/>
    <lineage>
        <taxon>Bacteria</taxon>
        <taxon>Bacillati</taxon>
        <taxon>Bacillota</taxon>
        <taxon>Clostridia</taxon>
        <taxon>Eubacteriales</taxon>
        <taxon>Oscillospiraceae</taxon>
        <taxon>Anaerotruncus</taxon>
    </lineage>
</organism>
<gene>
    <name evidence="1" type="ORF">B5F11_04615</name>
</gene>
<dbReference type="AlphaFoldDB" id="A0A1Y4MPY6"/>
<protein>
    <submittedName>
        <fullName evidence="1">Uncharacterized protein</fullName>
    </submittedName>
</protein>
<accession>A0A1Y4MPY6</accession>
<comment type="caution">
    <text evidence="1">The sequence shown here is derived from an EMBL/GenBank/DDBJ whole genome shotgun (WGS) entry which is preliminary data.</text>
</comment>
<dbReference type="EMBL" id="NFKP01000003">
    <property type="protein sequence ID" value="OUP70733.1"/>
    <property type="molecule type" value="Genomic_DNA"/>
</dbReference>
<dbReference type="RefSeq" id="WP_140400795.1">
    <property type="nucleotide sequence ID" value="NZ_NFKP01000003.1"/>
</dbReference>
<reference evidence="2" key="1">
    <citation type="submission" date="2017-04" db="EMBL/GenBank/DDBJ databases">
        <title>Function of individual gut microbiota members based on whole genome sequencing of pure cultures obtained from chicken caecum.</title>
        <authorList>
            <person name="Medvecky M."/>
            <person name="Cejkova D."/>
            <person name="Polansky O."/>
            <person name="Karasova D."/>
            <person name="Kubasova T."/>
            <person name="Cizek A."/>
            <person name="Rychlik I."/>
        </authorList>
    </citation>
    <scope>NUCLEOTIDE SEQUENCE [LARGE SCALE GENOMIC DNA]</scope>
    <source>
        <strain evidence="2">An175</strain>
    </source>
</reference>
<name>A0A1Y4MPY6_9FIRM</name>
<sequence>MEALRMQPDKYEEVTFSYVEPGDEVTLKRDKRNKFDKIFKLIDSKRQTLKHGVNLRAALIDGEPAISVVIFVTQEQDSQMIYSDDGYLLGDLVGVAMHSVLVEDMYGCSFSYTPYEYTGCLHMGIIIPYSLRNLLRFTLNAVNERVVPVLQGSIDPKKFLKAQLRSRKGWLHSIENWKLKLSIACDVTEVKPLDTIACTKRDGGSYYKIFNLIDEKIFTVSDEVMMYAAEVGVTPSLIVKIPLTREQATTEAADTDSHAGSIASEGVKLIAAVKKLRPCNVGLMYGKDRVAESILVAIPSYSLKLLDLALEVVESDVYPYLRGEKDRDQIIASRKTSLRK</sequence>
<evidence type="ECO:0000313" key="2">
    <source>
        <dbReference type="Proteomes" id="UP000196386"/>
    </source>
</evidence>
<proteinExistence type="predicted"/>
<dbReference type="Proteomes" id="UP000196386">
    <property type="component" value="Unassembled WGS sequence"/>
</dbReference>
<evidence type="ECO:0000313" key="1">
    <source>
        <dbReference type="EMBL" id="OUP70733.1"/>
    </source>
</evidence>